<dbReference type="Pfam" id="PF00011">
    <property type="entry name" value="HSP20"/>
    <property type="match status" value="1"/>
</dbReference>
<dbReference type="GO" id="GO:0051259">
    <property type="term" value="P:protein complex oligomerization"/>
    <property type="evidence" value="ECO:0000318"/>
    <property type="project" value="GO_Central"/>
</dbReference>
<dbReference type="GO" id="GO:0009651">
    <property type="term" value="P:response to salt stress"/>
    <property type="evidence" value="ECO:0000318"/>
    <property type="project" value="GO_Central"/>
</dbReference>
<dbReference type="AlphaFoldDB" id="A0A072ULC9"/>
<proteinExistence type="inferred from homology"/>
<dbReference type="GO" id="GO:0042542">
    <property type="term" value="P:response to hydrogen peroxide"/>
    <property type="evidence" value="ECO:0000318"/>
    <property type="project" value="GO_Central"/>
</dbReference>
<reference evidence="5 7" key="1">
    <citation type="journal article" date="2011" name="Nature">
        <title>The Medicago genome provides insight into the evolution of rhizobial symbioses.</title>
        <authorList>
            <person name="Young N.D."/>
            <person name="Debelle F."/>
            <person name="Oldroyd G.E."/>
            <person name="Geurts R."/>
            <person name="Cannon S.B."/>
            <person name="Udvardi M.K."/>
            <person name="Benedito V.A."/>
            <person name="Mayer K.F."/>
            <person name="Gouzy J."/>
            <person name="Schoof H."/>
            <person name="Van de Peer Y."/>
            <person name="Proost S."/>
            <person name="Cook D.R."/>
            <person name="Meyers B.C."/>
            <person name="Spannagl M."/>
            <person name="Cheung F."/>
            <person name="De Mita S."/>
            <person name="Krishnakumar V."/>
            <person name="Gundlach H."/>
            <person name="Zhou S."/>
            <person name="Mudge J."/>
            <person name="Bharti A.K."/>
            <person name="Murray J.D."/>
            <person name="Naoumkina M.A."/>
            <person name="Rosen B."/>
            <person name="Silverstein K.A."/>
            <person name="Tang H."/>
            <person name="Rombauts S."/>
            <person name="Zhao P.X."/>
            <person name="Zhou P."/>
            <person name="Barbe V."/>
            <person name="Bardou P."/>
            <person name="Bechner M."/>
            <person name="Bellec A."/>
            <person name="Berger A."/>
            <person name="Berges H."/>
            <person name="Bidwell S."/>
            <person name="Bisseling T."/>
            <person name="Choisne N."/>
            <person name="Couloux A."/>
            <person name="Denny R."/>
            <person name="Deshpande S."/>
            <person name="Dai X."/>
            <person name="Doyle J.J."/>
            <person name="Dudez A.M."/>
            <person name="Farmer A.D."/>
            <person name="Fouteau S."/>
            <person name="Franken C."/>
            <person name="Gibelin C."/>
            <person name="Gish J."/>
            <person name="Goldstein S."/>
            <person name="Gonzalez A.J."/>
            <person name="Green P.J."/>
            <person name="Hallab A."/>
            <person name="Hartog M."/>
            <person name="Hua A."/>
            <person name="Humphray S.J."/>
            <person name="Jeong D.H."/>
            <person name="Jing Y."/>
            <person name="Jocker A."/>
            <person name="Kenton S.M."/>
            <person name="Kim D.J."/>
            <person name="Klee K."/>
            <person name="Lai H."/>
            <person name="Lang C."/>
            <person name="Lin S."/>
            <person name="Macmil S.L."/>
            <person name="Magdelenat G."/>
            <person name="Matthews L."/>
            <person name="McCorrison J."/>
            <person name="Monaghan E.L."/>
            <person name="Mun J.H."/>
            <person name="Najar F.Z."/>
            <person name="Nicholson C."/>
            <person name="Noirot C."/>
            <person name="O'Bleness M."/>
            <person name="Paule C.R."/>
            <person name="Poulain J."/>
            <person name="Prion F."/>
            <person name="Qin B."/>
            <person name="Qu C."/>
            <person name="Retzel E.F."/>
            <person name="Riddle C."/>
            <person name="Sallet E."/>
            <person name="Samain S."/>
            <person name="Samson N."/>
            <person name="Sanders I."/>
            <person name="Saurat O."/>
            <person name="Scarpelli C."/>
            <person name="Schiex T."/>
            <person name="Segurens B."/>
            <person name="Severin A.J."/>
            <person name="Sherrier D.J."/>
            <person name="Shi R."/>
            <person name="Sims S."/>
            <person name="Singer S.R."/>
            <person name="Sinharoy S."/>
            <person name="Sterck L."/>
            <person name="Viollet A."/>
            <person name="Wang B.B."/>
            <person name="Wang K."/>
            <person name="Wang M."/>
            <person name="Wang X."/>
            <person name="Warfsmann J."/>
            <person name="Weissenbach J."/>
            <person name="White D.D."/>
            <person name="White J.D."/>
            <person name="Wiley G.B."/>
            <person name="Wincker P."/>
            <person name="Xing Y."/>
            <person name="Yang L."/>
            <person name="Yao Z."/>
            <person name="Ying F."/>
            <person name="Zhai J."/>
            <person name="Zhou L."/>
            <person name="Zuber A."/>
            <person name="Denarie J."/>
            <person name="Dixon R.A."/>
            <person name="May G.D."/>
            <person name="Schwartz D.C."/>
            <person name="Rogers J."/>
            <person name="Quetier F."/>
            <person name="Town C.D."/>
            <person name="Roe B.A."/>
        </authorList>
    </citation>
    <scope>NUCLEOTIDE SEQUENCE [LARGE SCALE GENOMIC DNA]</scope>
    <source>
        <strain evidence="5">A17</strain>
        <strain evidence="6 7">cv. Jemalong A17</strain>
    </source>
</reference>
<reference evidence="5 7" key="2">
    <citation type="journal article" date="2014" name="BMC Genomics">
        <title>An improved genome release (version Mt4.0) for the model legume Medicago truncatula.</title>
        <authorList>
            <person name="Tang H."/>
            <person name="Krishnakumar V."/>
            <person name="Bidwell S."/>
            <person name="Rosen B."/>
            <person name="Chan A."/>
            <person name="Zhou S."/>
            <person name="Gentzbittel L."/>
            <person name="Childs K.L."/>
            <person name="Yandell M."/>
            <person name="Gundlach H."/>
            <person name="Mayer K.F."/>
            <person name="Schwartz D.C."/>
            <person name="Town C.D."/>
        </authorList>
    </citation>
    <scope>GENOME REANNOTATION</scope>
    <source>
        <strain evidence="5">A17</strain>
        <strain evidence="6 7">cv. Jemalong A17</strain>
    </source>
</reference>
<keyword evidence="1 5" id="KW-0346">Stress response</keyword>
<dbReference type="PANTHER" id="PTHR11527">
    <property type="entry name" value="HEAT-SHOCK PROTEIN 20 FAMILY MEMBER"/>
    <property type="match status" value="1"/>
</dbReference>
<dbReference type="OrthoDB" id="1431247at2759"/>
<dbReference type="KEGG" id="mtr:25492559"/>
<reference evidence="6" key="3">
    <citation type="submission" date="2015-04" db="UniProtKB">
        <authorList>
            <consortium name="EnsemblPlants"/>
        </authorList>
    </citation>
    <scope>IDENTIFICATION</scope>
    <source>
        <strain evidence="6">cv. Jemalong A17</strain>
    </source>
</reference>
<dbReference type="InterPro" id="IPR002068">
    <property type="entry name" value="A-crystallin/Hsp20_dom"/>
</dbReference>
<sequence>MSLIPINNRQGNSSNTSLNLWDPNPLSLWDPFMDFHFPLPSPITNFFPDFSFGSSLNTRMDWRETPRAHIWKVVLPGFTNEDVFVELQDERMLQVSVESGNFMSRFKIPDDGNLQELKANMVNGVLVVTVPKIQQSSGSGGRNIRVVEIEGTD</sequence>
<dbReference type="Proteomes" id="UP000002051">
    <property type="component" value="Chromosome 4"/>
</dbReference>
<dbReference type="Gene3D" id="2.60.40.790">
    <property type="match status" value="1"/>
</dbReference>
<evidence type="ECO:0000313" key="7">
    <source>
        <dbReference type="Proteomes" id="UP000002051"/>
    </source>
</evidence>
<dbReference type="GO" id="GO:0051082">
    <property type="term" value="F:unfolded protein binding"/>
    <property type="evidence" value="ECO:0000318"/>
    <property type="project" value="GO_Central"/>
</dbReference>
<evidence type="ECO:0000256" key="3">
    <source>
        <dbReference type="RuleBase" id="RU003616"/>
    </source>
</evidence>
<dbReference type="GO" id="GO:0006457">
    <property type="term" value="P:protein folding"/>
    <property type="evidence" value="ECO:0000318"/>
    <property type="project" value="GO_Central"/>
</dbReference>
<evidence type="ECO:0000313" key="6">
    <source>
        <dbReference type="EnsemblPlants" id="KEH30206"/>
    </source>
</evidence>
<accession>A0A072ULC9</accession>
<feature type="domain" description="SHSP" evidence="4">
    <location>
        <begin position="51"/>
        <end position="150"/>
    </location>
</feature>
<gene>
    <name evidence="6" type="primary">25492559</name>
    <name evidence="5" type="ordered locus">MTR_4g064993</name>
</gene>
<dbReference type="EnsemblPlants" id="KEH30206">
    <property type="protein sequence ID" value="KEH30206"/>
    <property type="gene ID" value="MTR_4g064993"/>
</dbReference>
<dbReference type="GO" id="GO:0009408">
    <property type="term" value="P:response to heat"/>
    <property type="evidence" value="ECO:0000318"/>
    <property type="project" value="GO_Central"/>
</dbReference>
<dbReference type="EMBL" id="CM001220">
    <property type="protein sequence ID" value="KEH30206.1"/>
    <property type="molecule type" value="Genomic_DNA"/>
</dbReference>
<evidence type="ECO:0000256" key="1">
    <source>
        <dbReference type="ARBA" id="ARBA00023016"/>
    </source>
</evidence>
<dbReference type="InterPro" id="IPR031107">
    <property type="entry name" value="Small_HSP"/>
</dbReference>
<evidence type="ECO:0000256" key="2">
    <source>
        <dbReference type="PROSITE-ProRule" id="PRU00285"/>
    </source>
</evidence>
<dbReference type="STRING" id="3880.A0A072ULC9"/>
<dbReference type="HOGENOM" id="CLU_046737_5_0_1"/>
<dbReference type="PROSITE" id="PS01031">
    <property type="entry name" value="SHSP"/>
    <property type="match status" value="1"/>
</dbReference>
<evidence type="ECO:0000313" key="5">
    <source>
        <dbReference type="EMBL" id="KEH30206.1"/>
    </source>
</evidence>
<evidence type="ECO:0000259" key="4">
    <source>
        <dbReference type="PROSITE" id="PS01031"/>
    </source>
</evidence>
<keyword evidence="7" id="KW-1185">Reference proteome</keyword>
<organism evidence="5 7">
    <name type="scientific">Medicago truncatula</name>
    <name type="common">Barrel medic</name>
    <name type="synonym">Medicago tribuloides</name>
    <dbReference type="NCBI Taxonomy" id="3880"/>
    <lineage>
        <taxon>Eukaryota</taxon>
        <taxon>Viridiplantae</taxon>
        <taxon>Streptophyta</taxon>
        <taxon>Embryophyta</taxon>
        <taxon>Tracheophyta</taxon>
        <taxon>Spermatophyta</taxon>
        <taxon>Magnoliopsida</taxon>
        <taxon>eudicotyledons</taxon>
        <taxon>Gunneridae</taxon>
        <taxon>Pentapetalae</taxon>
        <taxon>rosids</taxon>
        <taxon>fabids</taxon>
        <taxon>Fabales</taxon>
        <taxon>Fabaceae</taxon>
        <taxon>Papilionoideae</taxon>
        <taxon>50 kb inversion clade</taxon>
        <taxon>NPAAA clade</taxon>
        <taxon>Hologalegina</taxon>
        <taxon>IRL clade</taxon>
        <taxon>Trifolieae</taxon>
        <taxon>Medicago</taxon>
    </lineage>
</organism>
<dbReference type="SUPFAM" id="SSF49764">
    <property type="entry name" value="HSP20-like chaperones"/>
    <property type="match status" value="1"/>
</dbReference>
<name>A0A072ULC9_MEDTR</name>
<protein>
    <submittedName>
        <fullName evidence="5">17.5 kDa class I heat shock protein</fullName>
    </submittedName>
</protein>
<dbReference type="InterPro" id="IPR008978">
    <property type="entry name" value="HSP20-like_chaperone"/>
</dbReference>
<comment type="similarity">
    <text evidence="2 3">Belongs to the small heat shock protein (HSP20) family.</text>
</comment>